<evidence type="ECO:0000313" key="2">
    <source>
        <dbReference type="Proteomes" id="UP001233999"/>
    </source>
</evidence>
<organism evidence="1 2">
    <name type="scientific">Diploptera punctata</name>
    <name type="common">Pacific beetle cockroach</name>
    <dbReference type="NCBI Taxonomy" id="6984"/>
    <lineage>
        <taxon>Eukaryota</taxon>
        <taxon>Metazoa</taxon>
        <taxon>Ecdysozoa</taxon>
        <taxon>Arthropoda</taxon>
        <taxon>Hexapoda</taxon>
        <taxon>Insecta</taxon>
        <taxon>Pterygota</taxon>
        <taxon>Neoptera</taxon>
        <taxon>Polyneoptera</taxon>
        <taxon>Dictyoptera</taxon>
        <taxon>Blattodea</taxon>
        <taxon>Blaberoidea</taxon>
        <taxon>Blaberidae</taxon>
        <taxon>Diplopterinae</taxon>
        <taxon>Diploptera</taxon>
    </lineage>
</organism>
<protein>
    <submittedName>
        <fullName evidence="1">Uncharacterized protein</fullName>
    </submittedName>
</protein>
<sequence>MASIYNVPPDDQEEILLVPASRICPLLFFPLREVPEIFPFKSQQIPKFRRKTSASIHHGILDEIDSSLPVATPIVCLSSGILPPMFFDFEPPIFSRIFNINLSDEIFLKTLPTVFNWNVAYKGFENMVYIFRRLVNGTIHQDLPLVKTAYMLILVNELCASPSGYIQALAWIKKALFELANSDMMQETQHAVRVVLYSASSIINYKMKRYDLVIMDYVSVRK</sequence>
<accession>A0AAD8E9C4</accession>
<reference evidence="1" key="1">
    <citation type="journal article" date="2023" name="IScience">
        <title>Live-bearing cockroach genome reveals convergent evolutionary mechanisms linked to viviparity in insects and beyond.</title>
        <authorList>
            <person name="Fouks B."/>
            <person name="Harrison M.C."/>
            <person name="Mikhailova A.A."/>
            <person name="Marchal E."/>
            <person name="English S."/>
            <person name="Carruthers M."/>
            <person name="Jennings E.C."/>
            <person name="Chiamaka E.L."/>
            <person name="Frigard R.A."/>
            <person name="Pippel M."/>
            <person name="Attardo G.M."/>
            <person name="Benoit J.B."/>
            <person name="Bornberg-Bauer E."/>
            <person name="Tobe S.S."/>
        </authorList>
    </citation>
    <scope>NUCLEOTIDE SEQUENCE</scope>
    <source>
        <strain evidence="1">Stay&amp;Tobe</strain>
    </source>
</reference>
<evidence type="ECO:0000313" key="1">
    <source>
        <dbReference type="EMBL" id="KAJ9581472.1"/>
    </source>
</evidence>
<name>A0AAD8E9C4_DIPPU</name>
<dbReference type="Proteomes" id="UP001233999">
    <property type="component" value="Unassembled WGS sequence"/>
</dbReference>
<comment type="caution">
    <text evidence="1">The sequence shown here is derived from an EMBL/GenBank/DDBJ whole genome shotgun (WGS) entry which is preliminary data.</text>
</comment>
<keyword evidence="2" id="KW-1185">Reference proteome</keyword>
<reference evidence="1" key="2">
    <citation type="submission" date="2023-05" db="EMBL/GenBank/DDBJ databases">
        <authorList>
            <person name="Fouks B."/>
        </authorList>
    </citation>
    <scope>NUCLEOTIDE SEQUENCE</scope>
    <source>
        <strain evidence="1">Stay&amp;Tobe</strain>
        <tissue evidence="1">Testes</tissue>
    </source>
</reference>
<gene>
    <name evidence="1" type="ORF">L9F63_023359</name>
</gene>
<proteinExistence type="predicted"/>
<dbReference type="AlphaFoldDB" id="A0AAD8E9C4"/>
<feature type="non-terminal residue" evidence="1">
    <location>
        <position position="222"/>
    </location>
</feature>
<dbReference type="EMBL" id="JASPKZ010007916">
    <property type="protein sequence ID" value="KAJ9581472.1"/>
    <property type="molecule type" value="Genomic_DNA"/>
</dbReference>